<evidence type="ECO:0000256" key="6">
    <source>
        <dbReference type="RuleBase" id="RU364068"/>
    </source>
</evidence>
<dbReference type="Gene3D" id="3.30.540.10">
    <property type="entry name" value="Fructose-1,6-Bisphosphatase, subunit A, domain 1"/>
    <property type="match status" value="1"/>
</dbReference>
<dbReference type="InterPro" id="IPR033942">
    <property type="entry name" value="IMPase"/>
</dbReference>
<keyword evidence="4 6" id="KW-0479">Metal-binding</keyword>
<evidence type="ECO:0000256" key="1">
    <source>
        <dbReference type="ARBA" id="ARBA00001033"/>
    </source>
</evidence>
<dbReference type="InterPro" id="IPR020550">
    <property type="entry name" value="Inositol_monophosphatase_CS"/>
</dbReference>
<evidence type="ECO:0000256" key="4">
    <source>
        <dbReference type="ARBA" id="ARBA00022723"/>
    </source>
</evidence>
<dbReference type="PANTHER" id="PTHR20854:SF4">
    <property type="entry name" value="INOSITOL-1-MONOPHOSPHATASE-RELATED"/>
    <property type="match status" value="1"/>
</dbReference>
<dbReference type="CDD" id="cd01639">
    <property type="entry name" value="IMPase"/>
    <property type="match status" value="1"/>
</dbReference>
<comment type="catalytic activity">
    <reaction evidence="1 6">
        <text>a myo-inositol phosphate + H2O = myo-inositol + phosphate</text>
        <dbReference type="Rhea" id="RHEA:24056"/>
        <dbReference type="ChEBI" id="CHEBI:15377"/>
        <dbReference type="ChEBI" id="CHEBI:17268"/>
        <dbReference type="ChEBI" id="CHEBI:43474"/>
        <dbReference type="ChEBI" id="CHEBI:84139"/>
        <dbReference type="EC" id="3.1.3.25"/>
    </reaction>
</comment>
<dbReference type="InterPro" id="IPR000760">
    <property type="entry name" value="Inositol_monophosphatase-like"/>
</dbReference>
<dbReference type="PANTHER" id="PTHR20854">
    <property type="entry name" value="INOSITOL MONOPHOSPHATASE"/>
    <property type="match status" value="1"/>
</dbReference>
<dbReference type="PROSITE" id="PS00630">
    <property type="entry name" value="IMP_2"/>
    <property type="match status" value="1"/>
</dbReference>
<name>A0ABV2J2Z4_9HYPH</name>
<dbReference type="PRINTS" id="PR00377">
    <property type="entry name" value="IMPHPHTASES"/>
</dbReference>
<evidence type="ECO:0000256" key="5">
    <source>
        <dbReference type="ARBA" id="ARBA00022842"/>
    </source>
</evidence>
<evidence type="ECO:0000313" key="8">
    <source>
        <dbReference type="Proteomes" id="UP001549047"/>
    </source>
</evidence>
<dbReference type="GO" id="GO:0052834">
    <property type="term" value="F:inositol monophosphate phosphatase activity"/>
    <property type="evidence" value="ECO:0007669"/>
    <property type="project" value="UniProtKB-EC"/>
</dbReference>
<dbReference type="Pfam" id="PF00459">
    <property type="entry name" value="Inositol_P"/>
    <property type="match status" value="1"/>
</dbReference>
<dbReference type="SUPFAM" id="SSF56655">
    <property type="entry name" value="Carbohydrate phosphatase"/>
    <property type="match status" value="1"/>
</dbReference>
<dbReference type="Proteomes" id="UP001549047">
    <property type="component" value="Unassembled WGS sequence"/>
</dbReference>
<dbReference type="EC" id="3.1.3.25" evidence="6"/>
<accession>A0ABV2J2Z4</accession>
<comment type="cofactor">
    <cofactor evidence="2 6">
        <name>Mg(2+)</name>
        <dbReference type="ChEBI" id="CHEBI:18420"/>
    </cofactor>
</comment>
<dbReference type="Gene3D" id="3.40.190.80">
    <property type="match status" value="1"/>
</dbReference>
<keyword evidence="6 7" id="KW-0378">Hydrolase</keyword>
<dbReference type="RefSeq" id="WP_354556737.1">
    <property type="nucleotide sequence ID" value="NZ_JBEPMB010000003.1"/>
</dbReference>
<gene>
    <name evidence="7" type="ORF">ABID16_002566</name>
</gene>
<reference evidence="7 8" key="1">
    <citation type="submission" date="2024-06" db="EMBL/GenBank/DDBJ databases">
        <title>Genomic Encyclopedia of Type Strains, Phase IV (KMG-IV): sequencing the most valuable type-strain genomes for metagenomic binning, comparative biology and taxonomic classification.</title>
        <authorList>
            <person name="Goeker M."/>
        </authorList>
    </citation>
    <scope>NUCLEOTIDE SEQUENCE [LARGE SCALE GENOMIC DNA]</scope>
    <source>
        <strain evidence="7 8">DSM 29780</strain>
    </source>
</reference>
<evidence type="ECO:0000256" key="3">
    <source>
        <dbReference type="ARBA" id="ARBA00009759"/>
    </source>
</evidence>
<organism evidence="7 8">
    <name type="scientific">Rhizobium aquaticum</name>
    <dbReference type="NCBI Taxonomy" id="1549636"/>
    <lineage>
        <taxon>Bacteria</taxon>
        <taxon>Pseudomonadati</taxon>
        <taxon>Pseudomonadota</taxon>
        <taxon>Alphaproteobacteria</taxon>
        <taxon>Hyphomicrobiales</taxon>
        <taxon>Rhizobiaceae</taxon>
        <taxon>Rhizobium/Agrobacterium group</taxon>
        <taxon>Rhizobium</taxon>
    </lineage>
</organism>
<sequence>MTELSLENLLELACSAAHAGGAQLNAHFGRLQQNTIQRKALGDYASKADLAAEEAIAAVLAKAGNAFGFLGEETGTRNAAAERLWVVDPLDGTSNFIWGIPYFAVSIALCDAHGELLGVVYDPLREEMFTAIRGKGARLNGSALALLGQKLPEEAIISMSMPVRGQLKAISRDSFFRSLSDITDETAGVRRLGSAALDLAYVAAGRLDAYFEDGLSHYDYAAGKIIAQEAGALVTSLFGGQPDDGGSLLAGAAPLHGWLGGKLRQDVRPVSSGPR</sequence>
<evidence type="ECO:0000313" key="7">
    <source>
        <dbReference type="EMBL" id="MET3614229.1"/>
    </source>
</evidence>
<comment type="caution">
    <text evidence="7">The sequence shown here is derived from an EMBL/GenBank/DDBJ whole genome shotgun (WGS) entry which is preliminary data.</text>
</comment>
<keyword evidence="8" id="KW-1185">Reference proteome</keyword>
<keyword evidence="5 6" id="KW-0460">Magnesium</keyword>
<protein>
    <recommendedName>
        <fullName evidence="6">Inositol-1-monophosphatase</fullName>
        <ecNumber evidence="6">3.1.3.25</ecNumber>
    </recommendedName>
</protein>
<comment type="similarity">
    <text evidence="3 6">Belongs to the inositol monophosphatase superfamily.</text>
</comment>
<proteinExistence type="inferred from homology"/>
<evidence type="ECO:0000256" key="2">
    <source>
        <dbReference type="ARBA" id="ARBA00001946"/>
    </source>
</evidence>
<dbReference type="EMBL" id="JBEPMB010000003">
    <property type="protein sequence ID" value="MET3614229.1"/>
    <property type="molecule type" value="Genomic_DNA"/>
</dbReference>